<evidence type="ECO:0000256" key="4">
    <source>
        <dbReference type="ARBA" id="ARBA00022614"/>
    </source>
</evidence>
<evidence type="ECO:0000256" key="5">
    <source>
        <dbReference type="ARBA" id="ARBA00022692"/>
    </source>
</evidence>
<evidence type="ECO:0000313" key="14">
    <source>
        <dbReference type="EMBL" id="GJU00731.1"/>
    </source>
</evidence>
<evidence type="ECO:0000259" key="12">
    <source>
        <dbReference type="Pfam" id="PF08263"/>
    </source>
</evidence>
<dbReference type="PANTHER" id="PTHR48063">
    <property type="entry name" value="LRR RECEPTOR-LIKE KINASE"/>
    <property type="match status" value="1"/>
</dbReference>
<dbReference type="Pfam" id="PF08263">
    <property type="entry name" value="LRRNT_2"/>
    <property type="match status" value="1"/>
</dbReference>
<comment type="similarity">
    <text evidence="2">Belongs to the RLP family.</text>
</comment>
<keyword evidence="4" id="KW-0433">Leucine-rich repeat</keyword>
<comment type="subcellular location">
    <subcellularLocation>
        <location evidence="1">Cell membrane</location>
        <topology evidence="1">Single-pass type I membrane protein</topology>
    </subcellularLocation>
</comment>
<dbReference type="Proteomes" id="UP001151760">
    <property type="component" value="Unassembled WGS sequence"/>
</dbReference>
<evidence type="ECO:0000256" key="11">
    <source>
        <dbReference type="SAM" id="Phobius"/>
    </source>
</evidence>
<feature type="transmembrane region" description="Helical" evidence="11">
    <location>
        <begin position="7"/>
        <end position="26"/>
    </location>
</feature>
<reference evidence="14" key="1">
    <citation type="journal article" date="2022" name="Int. J. Mol. Sci.">
        <title>Draft Genome of Tanacetum Coccineum: Genomic Comparison of Closely Related Tanacetum-Family Plants.</title>
        <authorList>
            <person name="Yamashiro T."/>
            <person name="Shiraishi A."/>
            <person name="Nakayama K."/>
            <person name="Satake H."/>
        </authorList>
    </citation>
    <scope>NUCLEOTIDE SEQUENCE</scope>
</reference>
<dbReference type="SMART" id="SM00369">
    <property type="entry name" value="LRR_TYP"/>
    <property type="match status" value="11"/>
</dbReference>
<evidence type="ECO:0000256" key="2">
    <source>
        <dbReference type="ARBA" id="ARBA00009592"/>
    </source>
</evidence>
<evidence type="ECO:0000256" key="7">
    <source>
        <dbReference type="ARBA" id="ARBA00022737"/>
    </source>
</evidence>
<dbReference type="Pfam" id="PF23598">
    <property type="entry name" value="LRR_14"/>
    <property type="match status" value="1"/>
</dbReference>
<keyword evidence="15" id="KW-1185">Reference proteome</keyword>
<dbReference type="InterPro" id="IPR013210">
    <property type="entry name" value="LRR_N_plant-typ"/>
</dbReference>
<evidence type="ECO:0000256" key="10">
    <source>
        <dbReference type="ARBA" id="ARBA00023180"/>
    </source>
</evidence>
<evidence type="ECO:0000256" key="6">
    <source>
        <dbReference type="ARBA" id="ARBA00022729"/>
    </source>
</evidence>
<keyword evidence="10" id="KW-0325">Glycoprotein</keyword>
<dbReference type="Gene3D" id="3.80.10.10">
    <property type="entry name" value="Ribonuclease Inhibitor"/>
    <property type="match status" value="5"/>
</dbReference>
<dbReference type="InterPro" id="IPR046956">
    <property type="entry name" value="RLP23-like"/>
</dbReference>
<comment type="caution">
    <text evidence="14">The sequence shown here is derived from an EMBL/GenBank/DDBJ whole genome shotgun (WGS) entry which is preliminary data.</text>
</comment>
<evidence type="ECO:0000313" key="15">
    <source>
        <dbReference type="Proteomes" id="UP001151760"/>
    </source>
</evidence>
<dbReference type="SMART" id="SM00365">
    <property type="entry name" value="LRR_SD22"/>
    <property type="match status" value="5"/>
</dbReference>
<feature type="domain" description="Leucine-rich repeat-containing N-terminal plant-type" evidence="12">
    <location>
        <begin position="40"/>
        <end position="79"/>
    </location>
</feature>
<gene>
    <name evidence="14" type="ORF">Tco_1111069</name>
</gene>
<dbReference type="InterPro" id="IPR032675">
    <property type="entry name" value="LRR_dom_sf"/>
</dbReference>
<dbReference type="SUPFAM" id="SSF52058">
    <property type="entry name" value="L domain-like"/>
    <property type="match status" value="3"/>
</dbReference>
<dbReference type="PANTHER" id="PTHR48063:SF99">
    <property type="entry name" value="LEUCINE-RICH REPEAT-CONTAINING, PLANT-TYPE, LEUCINE-RICH REPEAT DOMAIN SUPERFAMILY"/>
    <property type="match status" value="1"/>
</dbReference>
<accession>A0ABQ5IKJ6</accession>
<proteinExistence type="inferred from homology"/>
<evidence type="ECO:0000256" key="1">
    <source>
        <dbReference type="ARBA" id="ARBA00004251"/>
    </source>
</evidence>
<dbReference type="EMBL" id="BQNB010020892">
    <property type="protein sequence ID" value="GJU00731.1"/>
    <property type="molecule type" value="Genomic_DNA"/>
</dbReference>
<evidence type="ECO:0000256" key="3">
    <source>
        <dbReference type="ARBA" id="ARBA00022475"/>
    </source>
</evidence>
<protein>
    <submittedName>
        <fullName evidence="14">Leucine-rich repeat protein</fullName>
    </submittedName>
</protein>
<dbReference type="InterPro" id="IPR055414">
    <property type="entry name" value="LRR_R13L4/SHOC2-like"/>
</dbReference>
<feature type="domain" description="Disease resistance R13L4/SHOC-2-like LRR" evidence="13">
    <location>
        <begin position="397"/>
        <end position="621"/>
    </location>
</feature>
<reference evidence="14" key="2">
    <citation type="submission" date="2022-01" db="EMBL/GenBank/DDBJ databases">
        <authorList>
            <person name="Yamashiro T."/>
            <person name="Shiraishi A."/>
            <person name="Satake H."/>
            <person name="Nakayama K."/>
        </authorList>
    </citation>
    <scope>NUCLEOTIDE SEQUENCE</scope>
</reference>
<keyword evidence="9 11" id="KW-0472">Membrane</keyword>
<dbReference type="Pfam" id="PF00560">
    <property type="entry name" value="LRR_1"/>
    <property type="match status" value="10"/>
</dbReference>
<dbReference type="InterPro" id="IPR001611">
    <property type="entry name" value="Leu-rich_rpt"/>
</dbReference>
<keyword evidence="3" id="KW-1003">Cell membrane</keyword>
<evidence type="ECO:0000259" key="13">
    <source>
        <dbReference type="Pfam" id="PF23598"/>
    </source>
</evidence>
<keyword evidence="8 11" id="KW-1133">Transmembrane helix</keyword>
<evidence type="ECO:0000256" key="8">
    <source>
        <dbReference type="ARBA" id="ARBA00022989"/>
    </source>
</evidence>
<sequence length="1010" mass="112144">MSIISSFSYLSCCYLYLLGVSALFHLCISNQNHDGVLCMDGERRALLELKHGLVDETDRLASWVGDKSDCCRWEGIACNNSTGHVHHIHLPVLNGNCRKDYRNDKEYREAIKQRLRGSLSSSLLHLKQLRHLDLSCNDFGKIQVPEFIASLGNLRYLNLSSSNFSGIIPPQIGNLSNLHVLCLGSFYKPYEFTSMMNKNWLTSLRMLHYLDMSGVASDINRQLPSLNITSLSLLDLSGNYFNSLVPRWIFSITSLVSLDLSACNFHGIHPNSVGFHNLTSLKFLHVRDNDFMNSSLVLEGLSNTVGSNLISLDISFCGVSSTALNSLHNLTSLISLDVSHNQLTKAIPKSLGNFCDLRDIDLSDNNFLNINLRNLLESFFECKSSKLESLTLRSSGTSGHIPDEVRQLVHLVHLLLDFNYITGIITPSIGHLSSLRTLSLIGNMISGPIPYSIGRLSSLVVLHLSYNQLNGSLPGSIGRLSSLELLYLSHNRLSGNLPENLGQLSKLEELSFSYNLLTRVVTEAHFAKLVSLNYLNGTGNNLTLRRQHANWIPPFRIRYLHLNSWGLGPEFPLWLQSQGDLRVLDISNTRISSPIPGSFWTSFPNLSYLDMSQNHIQGALVGVPTTLRVLDLSFNEMRGKLTHISNGSFPLYLDLSNNFFDGSLHDLLCSNDVKKTVALKLGNNELSGVIPECWENWSSLLFLNLENNNFSGEIPRTIGSAGYLESLNIRGNKLLGNLPTSLMNLKWLKILQLGRNELVGSIPAWFGRNLSSLKLLNLRSNNFHGNIPPKLCYLKDIQILDLADNNLSGNIPSCVNNFRVLSGEGNAYNDTFTFSPFDNSKPVITSDLLVMKGREDVYRSILGLVLLLDLSRNNFSGQIPSELTALVKLKSLNLSRNQLTGKIPEKIGDMKSLETFDLSLNKLSGELPISLSSLSFLSSFNMSFNNLNGRVPSSTQLQSLNESSFFGNRLCGAPLIERCVVEVPGSQNQKEDDHGSHGSDWGLIISIVIG</sequence>
<dbReference type="InterPro" id="IPR003591">
    <property type="entry name" value="Leu-rich_rpt_typical-subtyp"/>
</dbReference>
<name>A0ABQ5IKJ6_9ASTR</name>
<keyword evidence="5 11" id="KW-0812">Transmembrane</keyword>
<keyword evidence="6" id="KW-0732">Signal</keyword>
<evidence type="ECO:0000256" key="9">
    <source>
        <dbReference type="ARBA" id="ARBA00023136"/>
    </source>
</evidence>
<keyword evidence="7" id="KW-0677">Repeat</keyword>
<organism evidence="14 15">
    <name type="scientific">Tanacetum coccineum</name>
    <dbReference type="NCBI Taxonomy" id="301880"/>
    <lineage>
        <taxon>Eukaryota</taxon>
        <taxon>Viridiplantae</taxon>
        <taxon>Streptophyta</taxon>
        <taxon>Embryophyta</taxon>
        <taxon>Tracheophyta</taxon>
        <taxon>Spermatophyta</taxon>
        <taxon>Magnoliopsida</taxon>
        <taxon>eudicotyledons</taxon>
        <taxon>Gunneridae</taxon>
        <taxon>Pentapetalae</taxon>
        <taxon>asterids</taxon>
        <taxon>campanulids</taxon>
        <taxon>Asterales</taxon>
        <taxon>Asteraceae</taxon>
        <taxon>Asteroideae</taxon>
        <taxon>Anthemideae</taxon>
        <taxon>Anthemidinae</taxon>
        <taxon>Tanacetum</taxon>
    </lineage>
</organism>